<dbReference type="NCBIfam" id="TIGR03083">
    <property type="entry name" value="maleylpyruvate isomerase family mycothiol-dependent enzyme"/>
    <property type="match status" value="1"/>
</dbReference>
<gene>
    <name evidence="3" type="ORF">CJ198_03570</name>
</gene>
<proteinExistence type="predicted"/>
<accession>A0A2N6PIC0</accession>
<dbReference type="SUPFAM" id="SSF55718">
    <property type="entry name" value="SCP-like"/>
    <property type="match status" value="1"/>
</dbReference>
<dbReference type="RefSeq" id="WP_102160922.1">
    <property type="nucleotide sequence ID" value="NZ_JALXLX010000028.1"/>
</dbReference>
<keyword evidence="3" id="KW-0413">Isomerase</keyword>
<dbReference type="InterPro" id="IPR036527">
    <property type="entry name" value="SCP2_sterol-bd_dom_sf"/>
</dbReference>
<organism evidence="3 4">
    <name type="scientific">Brevibacterium luteolum</name>
    <dbReference type="NCBI Taxonomy" id="199591"/>
    <lineage>
        <taxon>Bacteria</taxon>
        <taxon>Bacillati</taxon>
        <taxon>Actinomycetota</taxon>
        <taxon>Actinomycetes</taxon>
        <taxon>Micrococcales</taxon>
        <taxon>Brevibacteriaceae</taxon>
        <taxon>Brevibacterium</taxon>
    </lineage>
</organism>
<dbReference type="Gene3D" id="1.20.120.450">
    <property type="entry name" value="dinb family like domain"/>
    <property type="match status" value="1"/>
</dbReference>
<evidence type="ECO:0000313" key="3">
    <source>
        <dbReference type="EMBL" id="PMB98438.1"/>
    </source>
</evidence>
<feature type="region of interest" description="Disordered" evidence="1">
    <location>
        <begin position="231"/>
        <end position="259"/>
    </location>
</feature>
<comment type="caution">
    <text evidence="3">The sequence shown here is derived from an EMBL/GenBank/DDBJ whole genome shotgun (WGS) entry which is preliminary data.</text>
</comment>
<dbReference type="GeneID" id="86842729"/>
<dbReference type="Pfam" id="PF11716">
    <property type="entry name" value="MDMPI_N"/>
    <property type="match status" value="1"/>
</dbReference>
<dbReference type="SUPFAM" id="SSF109854">
    <property type="entry name" value="DinB/YfiT-like putative metalloenzymes"/>
    <property type="match status" value="1"/>
</dbReference>
<keyword evidence="3" id="KW-0670">Pyruvate</keyword>
<dbReference type="InterPro" id="IPR024344">
    <property type="entry name" value="MDMPI_metal-binding"/>
</dbReference>
<dbReference type="EMBL" id="PNFZ01000002">
    <property type="protein sequence ID" value="PMB98438.1"/>
    <property type="molecule type" value="Genomic_DNA"/>
</dbReference>
<evidence type="ECO:0000256" key="1">
    <source>
        <dbReference type="SAM" id="MobiDB-lite"/>
    </source>
</evidence>
<dbReference type="GO" id="GO:0046872">
    <property type="term" value="F:metal ion binding"/>
    <property type="evidence" value="ECO:0007669"/>
    <property type="project" value="InterPro"/>
</dbReference>
<keyword evidence="4" id="KW-1185">Reference proteome</keyword>
<evidence type="ECO:0000313" key="4">
    <source>
        <dbReference type="Proteomes" id="UP000235703"/>
    </source>
</evidence>
<dbReference type="GO" id="GO:0016853">
    <property type="term" value="F:isomerase activity"/>
    <property type="evidence" value="ECO:0007669"/>
    <property type="project" value="UniProtKB-KW"/>
</dbReference>
<reference evidence="3 4" key="1">
    <citation type="submission" date="2017-09" db="EMBL/GenBank/DDBJ databases">
        <title>Bacterial strain isolated from the female urinary microbiota.</title>
        <authorList>
            <person name="Thomas-White K."/>
            <person name="Kumar N."/>
            <person name="Forster S."/>
            <person name="Putonti C."/>
            <person name="Lawley T."/>
            <person name="Wolfe A.J."/>
        </authorList>
    </citation>
    <scope>NUCLEOTIDE SEQUENCE [LARGE SCALE GENOMIC DNA]</scope>
    <source>
        <strain evidence="3 4">UMB0680</strain>
    </source>
</reference>
<evidence type="ECO:0000259" key="2">
    <source>
        <dbReference type="Pfam" id="PF11716"/>
    </source>
</evidence>
<dbReference type="InterPro" id="IPR017517">
    <property type="entry name" value="Maleyloyr_isom"/>
</dbReference>
<dbReference type="Proteomes" id="UP000235703">
    <property type="component" value="Unassembled WGS sequence"/>
</dbReference>
<sequence>MALDADQLQRDLDLRLLGEQFFLQALDQLSRADLDQPSLLPGWTRKHVAAHVIHNAEAFMRLLEWARTGEENRMYPSRQARDEEIDSTVALISNGDVMTMAHEVVDELSDEFDDMDDEAWNATVVNGRGEDIQAAQIPWSRAREAWMHSLDLNIGMTTLDFPAAMVNALLDEITDTWIARDEPVNFTLNITDRDDSPRTVVAGPKDRRPAEPIEVTGEAAEIVSYLTGRGWPNSGLEDNDKGASGTATPQDLPQPPPWI</sequence>
<dbReference type="AlphaFoldDB" id="A0A2N6PIC0"/>
<dbReference type="InterPro" id="IPR034660">
    <property type="entry name" value="DinB/YfiT-like"/>
</dbReference>
<protein>
    <submittedName>
        <fullName evidence="3">Maleylpyruvate isomerase</fullName>
    </submittedName>
</protein>
<dbReference type="OrthoDB" id="5118203at2"/>
<dbReference type="Gene3D" id="3.30.1050.20">
    <property type="match status" value="1"/>
</dbReference>
<feature type="domain" description="Mycothiol-dependent maleylpyruvate isomerase metal-binding" evidence="2">
    <location>
        <begin position="21"/>
        <end position="152"/>
    </location>
</feature>
<name>A0A2N6PIC0_9MICO</name>